<proteinExistence type="predicted"/>
<evidence type="ECO:0000313" key="3">
    <source>
        <dbReference type="Proteomes" id="UP001341840"/>
    </source>
</evidence>
<organism evidence="2 3">
    <name type="scientific">Stylosanthes scabra</name>
    <dbReference type="NCBI Taxonomy" id="79078"/>
    <lineage>
        <taxon>Eukaryota</taxon>
        <taxon>Viridiplantae</taxon>
        <taxon>Streptophyta</taxon>
        <taxon>Embryophyta</taxon>
        <taxon>Tracheophyta</taxon>
        <taxon>Spermatophyta</taxon>
        <taxon>Magnoliopsida</taxon>
        <taxon>eudicotyledons</taxon>
        <taxon>Gunneridae</taxon>
        <taxon>Pentapetalae</taxon>
        <taxon>rosids</taxon>
        <taxon>fabids</taxon>
        <taxon>Fabales</taxon>
        <taxon>Fabaceae</taxon>
        <taxon>Papilionoideae</taxon>
        <taxon>50 kb inversion clade</taxon>
        <taxon>dalbergioids sensu lato</taxon>
        <taxon>Dalbergieae</taxon>
        <taxon>Pterocarpus clade</taxon>
        <taxon>Stylosanthes</taxon>
    </lineage>
</organism>
<dbReference type="Proteomes" id="UP001341840">
    <property type="component" value="Unassembled WGS sequence"/>
</dbReference>
<feature type="compositionally biased region" description="Basic and acidic residues" evidence="1">
    <location>
        <begin position="11"/>
        <end position="27"/>
    </location>
</feature>
<sequence length="105" mass="11725">MGTRASCSRRRCGDRSSGDRDSQRSAEDSLEEYEAFGTYTHDPNGIYISCHAARQIVLLLGSLANQRRACSSDVRKPWEDPGRSSDRSAHLDPGHPNHNTWCGYI</sequence>
<evidence type="ECO:0000313" key="2">
    <source>
        <dbReference type="EMBL" id="MED6219017.1"/>
    </source>
</evidence>
<dbReference type="EMBL" id="JASCZI010271999">
    <property type="protein sequence ID" value="MED6219017.1"/>
    <property type="molecule type" value="Genomic_DNA"/>
</dbReference>
<feature type="region of interest" description="Disordered" evidence="1">
    <location>
        <begin position="72"/>
        <end position="105"/>
    </location>
</feature>
<comment type="caution">
    <text evidence="2">The sequence shown here is derived from an EMBL/GenBank/DDBJ whole genome shotgun (WGS) entry which is preliminary data.</text>
</comment>
<keyword evidence="3" id="KW-1185">Reference proteome</keyword>
<gene>
    <name evidence="2" type="ORF">PIB30_031929</name>
</gene>
<evidence type="ECO:0000256" key="1">
    <source>
        <dbReference type="SAM" id="MobiDB-lite"/>
    </source>
</evidence>
<reference evidence="2 3" key="1">
    <citation type="journal article" date="2023" name="Plants (Basel)">
        <title>Bridging the Gap: Combining Genomics and Transcriptomics Approaches to Understand Stylosanthes scabra, an Orphan Legume from the Brazilian Caatinga.</title>
        <authorList>
            <person name="Ferreira-Neto J.R.C."/>
            <person name="da Silva M.D."/>
            <person name="Binneck E."/>
            <person name="de Melo N.F."/>
            <person name="da Silva R.H."/>
            <person name="de Melo A.L.T.M."/>
            <person name="Pandolfi V."/>
            <person name="Bustamante F.O."/>
            <person name="Brasileiro-Vidal A.C."/>
            <person name="Benko-Iseppon A.M."/>
        </authorList>
    </citation>
    <scope>NUCLEOTIDE SEQUENCE [LARGE SCALE GENOMIC DNA]</scope>
    <source>
        <tissue evidence="2">Leaves</tissue>
    </source>
</reference>
<feature type="compositionally biased region" description="Basic and acidic residues" evidence="1">
    <location>
        <begin position="73"/>
        <end position="95"/>
    </location>
</feature>
<name>A0ABU6Z8V3_9FABA</name>
<accession>A0ABU6Z8V3</accession>
<protein>
    <submittedName>
        <fullName evidence="2">Uncharacterized protein</fullName>
    </submittedName>
</protein>
<feature type="region of interest" description="Disordered" evidence="1">
    <location>
        <begin position="1"/>
        <end position="29"/>
    </location>
</feature>